<comment type="pathway">
    <text evidence="3">Lipid metabolism.</text>
</comment>
<feature type="binding site" evidence="17">
    <location>
        <position position="66"/>
    </location>
    <ligand>
        <name>Mg(2+)</name>
        <dbReference type="ChEBI" id="CHEBI:18420"/>
        <label>1</label>
    </ligand>
</feature>
<feature type="transmembrane region" description="Helical" evidence="17">
    <location>
        <begin position="158"/>
        <end position="191"/>
    </location>
</feature>
<feature type="active site" description="Proton acceptor" evidence="17">
    <location>
        <position position="91"/>
    </location>
</feature>
<keyword evidence="9 17" id="KW-0479">Metal-binding</keyword>
<evidence type="ECO:0000256" key="9">
    <source>
        <dbReference type="ARBA" id="ARBA00022723"/>
    </source>
</evidence>
<evidence type="ECO:0000256" key="5">
    <source>
        <dbReference type="ARBA" id="ARBA00011738"/>
    </source>
</evidence>
<comment type="cofactor">
    <cofactor evidence="17">
        <name>Mg(2+)</name>
        <dbReference type="ChEBI" id="CHEBI:18420"/>
    </cofactor>
    <text evidence="17">Contains a di-nuclear catalytic Mg(2+) center.</text>
</comment>
<evidence type="ECO:0000256" key="4">
    <source>
        <dbReference type="ARBA" id="ARBA00010441"/>
    </source>
</evidence>
<keyword evidence="12 17" id="KW-0472">Membrane</keyword>
<keyword evidence="6 17" id="KW-1003">Cell membrane</keyword>
<dbReference type="InterPro" id="IPR043130">
    <property type="entry name" value="CDP-OH_PTrfase_TM_dom"/>
</dbReference>
<dbReference type="InterPro" id="IPR048254">
    <property type="entry name" value="CDP_ALCOHOL_P_TRANSF_CS"/>
</dbReference>
<dbReference type="GO" id="GO:0000287">
    <property type="term" value="F:magnesium ion binding"/>
    <property type="evidence" value="ECO:0007669"/>
    <property type="project" value="UniProtKB-UniRule"/>
</dbReference>
<comment type="function">
    <text evidence="17">Catalyzes the conjugation of the 1'-hydroxyl group of D-myo-inositol-3-phosphate (also named L-myo-inositol-1-phosphate) with a lipid tail of cytidine diphosphate diacylglycerol (CDP-DAG), forming phosphatidylinositol phosphate (PIP) and CMP. PIP is a precursor of phosphatidylinositol (PI) which is an essential lipid required for cell wall formation.</text>
</comment>
<feature type="binding site" evidence="17">
    <location>
        <position position="91"/>
    </location>
    <ligand>
        <name>Mg(2+)</name>
        <dbReference type="ChEBI" id="CHEBI:18420"/>
        <label>2</label>
    </ligand>
</feature>
<evidence type="ECO:0000256" key="14">
    <source>
        <dbReference type="ARBA" id="ARBA00024082"/>
    </source>
</evidence>
<comment type="subcellular location">
    <subcellularLocation>
        <location evidence="1 17">Cell membrane</location>
        <topology evidence="1 17">Multi-pass membrane protein</topology>
    </subcellularLocation>
</comment>
<dbReference type="Proteomes" id="UP000185612">
    <property type="component" value="Unassembled WGS sequence"/>
</dbReference>
<feature type="binding site" evidence="17">
    <location>
        <position position="69"/>
    </location>
    <ligand>
        <name>Mg(2+)</name>
        <dbReference type="ChEBI" id="CHEBI:18420"/>
        <label>1</label>
    </ligand>
</feature>
<feature type="binding site" evidence="17">
    <location>
        <position position="66"/>
    </location>
    <ligand>
        <name>Mg(2+)</name>
        <dbReference type="ChEBI" id="CHEBI:18420"/>
        <label>2</label>
    </ligand>
</feature>
<dbReference type="InterPro" id="IPR000462">
    <property type="entry name" value="CDP-OH_P_trans"/>
</dbReference>
<evidence type="ECO:0000256" key="15">
    <source>
        <dbReference type="ARBA" id="ARBA00033137"/>
    </source>
</evidence>
<keyword evidence="17" id="KW-0443">Lipid metabolism</keyword>
<evidence type="ECO:0000256" key="18">
    <source>
        <dbReference type="RuleBase" id="RU003750"/>
    </source>
</evidence>
<evidence type="ECO:0000256" key="10">
    <source>
        <dbReference type="ARBA" id="ARBA00022842"/>
    </source>
</evidence>
<dbReference type="EC" id="2.7.8.-" evidence="17"/>
<comment type="subunit">
    <text evidence="5 17">Homodimer.</text>
</comment>
<protein>
    <recommendedName>
        <fullName evidence="14 17">Phosphatidylinositol phosphate synthase</fullName>
        <shortName evidence="17">PIP synthase</shortName>
        <ecNumber evidence="17">2.7.8.-</ecNumber>
    </recommendedName>
    <alternativeName>
        <fullName evidence="15 17">CDP-diacylglycerol--D-myo-inositol-3-phosphate 3-phosphatidyltransferase</fullName>
    </alternativeName>
</protein>
<evidence type="ECO:0000256" key="2">
    <source>
        <dbReference type="ARBA" id="ARBA00004805"/>
    </source>
</evidence>
<feature type="binding site" evidence="17">
    <location>
        <position position="74"/>
    </location>
    <ligand>
        <name>a CDP-1,2-diacyl-sn-glycerol</name>
        <dbReference type="ChEBI" id="CHEBI:58332"/>
    </ligand>
</feature>
<reference evidence="20" key="1">
    <citation type="submission" date="2016-12" db="EMBL/GenBank/DDBJ databases">
        <authorList>
            <person name="Meng X."/>
        </authorList>
    </citation>
    <scope>NUCLEOTIDE SEQUENCE [LARGE SCALE GENOMIC DNA]</scope>
    <source>
        <strain evidence="20">DSM 20732</strain>
    </source>
</reference>
<dbReference type="RefSeq" id="WP_073823189.1">
    <property type="nucleotide sequence ID" value="NZ_JAUNKL010000028.1"/>
</dbReference>
<feature type="binding site" evidence="17">
    <location>
        <begin position="29"/>
        <end position="32"/>
    </location>
    <ligand>
        <name>a CDP-1,2-diacyl-sn-glycerol</name>
        <dbReference type="ChEBI" id="CHEBI:58332"/>
    </ligand>
</feature>
<comment type="catalytic activity">
    <reaction evidence="13 17">
        <text>1,2-di-(9Z-octadecenoyl)-sn-glycero-3-cytidine-5'-diphosphate + 1D-myo-inositol 3-phosphate = 1,2-di-(9Z-octadecenoyl)-sn-glycero-3-phospho-(1D-myo-inositol-3-phosphate) + CMP + H(+)</text>
        <dbReference type="Rhea" id="RHEA:61216"/>
        <dbReference type="ChEBI" id="CHEBI:15378"/>
        <dbReference type="ChEBI" id="CHEBI:58401"/>
        <dbReference type="ChEBI" id="CHEBI:60377"/>
        <dbReference type="ChEBI" id="CHEBI:85356"/>
        <dbReference type="ChEBI" id="CHEBI:144472"/>
    </reaction>
</comment>
<feature type="binding site" evidence="17">
    <location>
        <position position="80"/>
    </location>
    <ligand>
        <name>a CDP-1,2-diacyl-sn-glycerol</name>
        <dbReference type="ChEBI" id="CHEBI:58332"/>
    </ligand>
</feature>
<feature type="transmembrane region" description="Helical" evidence="17">
    <location>
        <begin position="116"/>
        <end position="137"/>
    </location>
</feature>
<dbReference type="GO" id="GO:0008654">
    <property type="term" value="P:phospholipid biosynthetic process"/>
    <property type="evidence" value="ECO:0007669"/>
    <property type="project" value="UniProtKB-UniRule"/>
</dbReference>
<dbReference type="PROSITE" id="PS00379">
    <property type="entry name" value="CDP_ALCOHOL_P_TRANSF"/>
    <property type="match status" value="1"/>
</dbReference>
<dbReference type="GO" id="GO:0005886">
    <property type="term" value="C:plasma membrane"/>
    <property type="evidence" value="ECO:0007669"/>
    <property type="project" value="UniProtKB-SubCell"/>
</dbReference>
<comment type="pathway">
    <text evidence="2 17">Phospholipid metabolism; phosphatidylinositol phosphate biosynthesis.</text>
</comment>
<dbReference type="UniPathway" id="UPA00220"/>
<accession>A0A1Q5PXX9</accession>
<dbReference type="InterPro" id="IPR044268">
    <property type="entry name" value="PIP_synthase_PgsA1"/>
</dbReference>
<evidence type="ECO:0000256" key="3">
    <source>
        <dbReference type="ARBA" id="ARBA00005189"/>
    </source>
</evidence>
<evidence type="ECO:0000256" key="16">
    <source>
        <dbReference type="ARBA" id="ARBA00048865"/>
    </source>
</evidence>
<evidence type="ECO:0000256" key="7">
    <source>
        <dbReference type="ARBA" id="ARBA00022679"/>
    </source>
</evidence>
<dbReference type="NCBIfam" id="NF045883">
    <property type="entry name" value="PIPSynth"/>
    <property type="match status" value="1"/>
</dbReference>
<feature type="binding site" evidence="17">
    <location>
        <position position="87"/>
    </location>
    <ligand>
        <name>Mg(2+)</name>
        <dbReference type="ChEBI" id="CHEBI:18420"/>
        <label>1</label>
    </ligand>
</feature>
<dbReference type="AlphaFoldDB" id="A0A1Q5PXX9"/>
<keyword evidence="10 17" id="KW-0460">Magnesium</keyword>
<comment type="caution">
    <text evidence="17">Lacks conserved residue(s) required for the propagation of feature annotation.</text>
</comment>
<dbReference type="STRING" id="52770.BSZ40_03090"/>
<keyword evidence="20" id="KW-1185">Reference proteome</keyword>
<feature type="transmembrane region" description="Helical" evidence="17">
    <location>
        <begin position="53"/>
        <end position="72"/>
    </location>
</feature>
<dbReference type="EMBL" id="MQVS01000002">
    <property type="protein sequence ID" value="OKL52464.1"/>
    <property type="molecule type" value="Genomic_DNA"/>
</dbReference>
<keyword evidence="7 17" id="KW-0808">Transferase</keyword>
<evidence type="ECO:0000256" key="13">
    <source>
        <dbReference type="ARBA" id="ARBA00023935"/>
    </source>
</evidence>
<evidence type="ECO:0000313" key="19">
    <source>
        <dbReference type="EMBL" id="OKL52464.1"/>
    </source>
</evidence>
<evidence type="ECO:0000256" key="1">
    <source>
        <dbReference type="ARBA" id="ARBA00004651"/>
    </source>
</evidence>
<dbReference type="OrthoDB" id="116551at2"/>
<evidence type="ECO:0000256" key="8">
    <source>
        <dbReference type="ARBA" id="ARBA00022692"/>
    </source>
</evidence>
<gene>
    <name evidence="19" type="ORF">BSZ40_03090</name>
</gene>
<keyword evidence="8 17" id="KW-0812">Transmembrane</keyword>
<comment type="caution">
    <text evidence="19">The sequence shown here is derived from an EMBL/GenBank/DDBJ whole genome shotgun (WGS) entry which is preliminary data.</text>
</comment>
<keyword evidence="11 17" id="KW-1133">Transmembrane helix</keyword>
<comment type="similarity">
    <text evidence="4 17 18">Belongs to the CDP-alcohol phosphatidyltransferase class-I family.</text>
</comment>
<dbReference type="HAMAP" id="MF_02241">
    <property type="entry name" value="PIP_synthase"/>
    <property type="match status" value="1"/>
</dbReference>
<evidence type="ECO:0000256" key="6">
    <source>
        <dbReference type="ARBA" id="ARBA00022475"/>
    </source>
</evidence>
<proteinExistence type="inferred from homology"/>
<evidence type="ECO:0000256" key="12">
    <source>
        <dbReference type="ARBA" id="ARBA00023136"/>
    </source>
</evidence>
<evidence type="ECO:0000256" key="11">
    <source>
        <dbReference type="ARBA" id="ARBA00022989"/>
    </source>
</evidence>
<comment type="catalytic activity">
    <reaction evidence="16 17">
        <text>a CDP-1,2-diacyl-sn-glycerol + 1D-myo-inositol 3-phosphate = a 1,2-diacyl-sn-glycero-3-phospho-(1D-myo-inositol-3-phosphate) + CMP + H(+)</text>
        <dbReference type="Rhea" id="RHEA:60504"/>
        <dbReference type="ChEBI" id="CHEBI:15378"/>
        <dbReference type="ChEBI" id="CHEBI:58088"/>
        <dbReference type="ChEBI" id="CHEBI:58332"/>
        <dbReference type="ChEBI" id="CHEBI:58401"/>
        <dbReference type="ChEBI" id="CHEBI:60377"/>
    </reaction>
</comment>
<evidence type="ECO:0000313" key="20">
    <source>
        <dbReference type="Proteomes" id="UP000185612"/>
    </source>
</evidence>
<keyword evidence="17" id="KW-1208">Phospholipid metabolism</keyword>
<dbReference type="Pfam" id="PF01066">
    <property type="entry name" value="CDP-OH_P_transf"/>
    <property type="match status" value="1"/>
</dbReference>
<dbReference type="Gene3D" id="1.20.120.1760">
    <property type="match status" value="1"/>
</dbReference>
<feature type="binding site" evidence="17">
    <location>
        <position position="70"/>
    </location>
    <ligand>
        <name>a CDP-1,2-diacyl-sn-glycerol</name>
        <dbReference type="ChEBI" id="CHEBI:58332"/>
    </ligand>
</feature>
<organism evidence="19 20">
    <name type="scientific">Buchananella hordeovulneris</name>
    <dbReference type="NCBI Taxonomy" id="52770"/>
    <lineage>
        <taxon>Bacteria</taxon>
        <taxon>Bacillati</taxon>
        <taxon>Actinomycetota</taxon>
        <taxon>Actinomycetes</taxon>
        <taxon>Actinomycetales</taxon>
        <taxon>Actinomycetaceae</taxon>
        <taxon>Buchananella</taxon>
    </lineage>
</organism>
<sequence>MLGTHGRGFTRALFTAPARQLAKLGVSPDVITWSGTVVTCALALWLIPTGHIIIAPPVLGLVTLLDSLDGTLARLTGKSSQWGAFLDSTLDRIADGAVFVALTLYSLWHIPGAVGAWATTVCLASTVLGGVVPYARARAEAIGATAAVGLTERTDRLIISLVALFAVGVGAPAWVFAAAMTFLCLAAAITIGQRMATVYRQVAGQPLGEG</sequence>
<keyword evidence="17" id="KW-0594">Phospholipid biosynthesis</keyword>
<dbReference type="GO" id="GO:0016780">
    <property type="term" value="F:phosphotransferase activity, for other substituted phosphate groups"/>
    <property type="evidence" value="ECO:0007669"/>
    <property type="project" value="UniProtKB-UniRule"/>
</dbReference>
<name>A0A1Q5PXX9_9ACTO</name>
<feature type="binding site" evidence="17">
    <location>
        <position position="87"/>
    </location>
    <ligand>
        <name>Mg(2+)</name>
        <dbReference type="ChEBI" id="CHEBI:18420"/>
        <label>2</label>
    </ligand>
</feature>
<evidence type="ECO:0000256" key="17">
    <source>
        <dbReference type="HAMAP-Rule" id="MF_02241"/>
    </source>
</evidence>
<keyword evidence="17" id="KW-0444">Lipid biosynthesis</keyword>